<keyword evidence="4" id="KW-1185">Reference proteome</keyword>
<dbReference type="InterPro" id="IPR051158">
    <property type="entry name" value="Metallophosphoesterase_sf"/>
</dbReference>
<proteinExistence type="predicted"/>
<feature type="transmembrane region" description="Helical" evidence="1">
    <location>
        <begin position="112"/>
        <end position="130"/>
    </location>
</feature>
<dbReference type="PANTHER" id="PTHR31302:SF0">
    <property type="entry name" value="TRANSMEMBRANE PROTEIN WITH METALLOPHOSPHOESTERASE DOMAIN"/>
    <property type="match status" value="1"/>
</dbReference>
<dbReference type="WBParaSite" id="GPUH_0000015301-mRNA-1">
    <property type="protein sequence ID" value="GPUH_0000015301-mRNA-1"/>
    <property type="gene ID" value="GPUH_0000015301"/>
</dbReference>
<organism evidence="5">
    <name type="scientific">Gongylonema pulchrum</name>
    <dbReference type="NCBI Taxonomy" id="637853"/>
    <lineage>
        <taxon>Eukaryota</taxon>
        <taxon>Metazoa</taxon>
        <taxon>Ecdysozoa</taxon>
        <taxon>Nematoda</taxon>
        <taxon>Chromadorea</taxon>
        <taxon>Rhabditida</taxon>
        <taxon>Spirurina</taxon>
        <taxon>Spiruromorpha</taxon>
        <taxon>Spiruroidea</taxon>
        <taxon>Gongylonematidae</taxon>
        <taxon>Gongylonema</taxon>
    </lineage>
</organism>
<gene>
    <name evidence="3" type="ORF">GPUH_LOCUS154</name>
</gene>
<dbReference type="Proteomes" id="UP000271098">
    <property type="component" value="Unassembled WGS sequence"/>
</dbReference>
<feature type="transmembrane region" description="Helical" evidence="1">
    <location>
        <begin position="48"/>
        <end position="66"/>
    </location>
</feature>
<dbReference type="GO" id="GO:0016787">
    <property type="term" value="F:hydrolase activity"/>
    <property type="evidence" value="ECO:0007669"/>
    <property type="project" value="InterPro"/>
</dbReference>
<dbReference type="AlphaFoldDB" id="A0A183CUL3"/>
<dbReference type="Pfam" id="PF00149">
    <property type="entry name" value="Metallophos"/>
    <property type="match status" value="1"/>
</dbReference>
<dbReference type="InterPro" id="IPR029052">
    <property type="entry name" value="Metallo-depent_PP-like"/>
</dbReference>
<evidence type="ECO:0000256" key="1">
    <source>
        <dbReference type="SAM" id="Phobius"/>
    </source>
</evidence>
<dbReference type="SUPFAM" id="SSF56300">
    <property type="entry name" value="Metallo-dependent phosphatases"/>
    <property type="match status" value="1"/>
</dbReference>
<feature type="transmembrane region" description="Helical" evidence="1">
    <location>
        <begin position="72"/>
        <end position="91"/>
    </location>
</feature>
<keyword evidence="1" id="KW-1133">Transmembrane helix</keyword>
<evidence type="ECO:0000313" key="3">
    <source>
        <dbReference type="EMBL" id="VDK27502.1"/>
    </source>
</evidence>
<dbReference type="Gene3D" id="3.60.21.10">
    <property type="match status" value="1"/>
</dbReference>
<protein>
    <submittedName>
        <fullName evidence="5">Metallophos domain-containing protein</fullName>
    </submittedName>
</protein>
<dbReference type="PANTHER" id="PTHR31302">
    <property type="entry name" value="TRANSMEMBRANE PROTEIN WITH METALLOPHOSPHOESTERASE DOMAIN-RELATED"/>
    <property type="match status" value="1"/>
</dbReference>
<dbReference type="OrthoDB" id="783096at2759"/>
<keyword evidence="1" id="KW-0472">Membrane</keyword>
<feature type="domain" description="Calcineurin-like phosphoesterase" evidence="2">
    <location>
        <begin position="154"/>
        <end position="341"/>
    </location>
</feature>
<keyword evidence="1" id="KW-0812">Transmembrane</keyword>
<feature type="transmembrane region" description="Helical" evidence="1">
    <location>
        <begin position="16"/>
        <end position="36"/>
    </location>
</feature>
<evidence type="ECO:0000313" key="5">
    <source>
        <dbReference type="WBParaSite" id="GPUH_0000015301-mRNA-1"/>
    </source>
</evidence>
<dbReference type="EMBL" id="UYRT01000109">
    <property type="protein sequence ID" value="VDK27502.1"/>
    <property type="molecule type" value="Genomic_DNA"/>
</dbReference>
<sequence>MPLLEKKALLRENVKYLAAVLGAEICLGIMRLRAHGMYHAQLCRIHDMFNLQLIMCVFSVIIYIRIKDFICLSVYVHFCFFLSISAVLEIVSSRLASWPDSFLIFRSAKFNTALSLSLALFLTIYGFAVTRSAPVVNRVNVRIQDLPESLHGFTIVLLTDIHVGPTVDRKRVEKIVAKTNALQPDMVAIAGDLVDGFLPNLAPRAMPLANLKSKYGTYFATGNHEYYHGDVDAWLNYFKSQLNFTVLHNSHRDLCTNSDDCLCVAGVDDFYTERLRIAHHHMDAERALEGCDDAQPVVLLVHQPNGAKKIVQNTKKRIDLILSAPQNVAASFISTVTGHTHGGQFYIMWLIAYLKNAFLYGHYQMKNSNTQIYVSPGVNYWGPPVKMLNLCEITLLTLHA</sequence>
<accession>A0A183CUL3</accession>
<reference evidence="5" key="1">
    <citation type="submission" date="2016-06" db="UniProtKB">
        <authorList>
            <consortium name="WormBaseParasite"/>
        </authorList>
    </citation>
    <scope>IDENTIFICATION</scope>
</reference>
<evidence type="ECO:0000259" key="2">
    <source>
        <dbReference type="Pfam" id="PF00149"/>
    </source>
</evidence>
<name>A0A183CUL3_9BILA</name>
<dbReference type="CDD" id="cd07385">
    <property type="entry name" value="MPP_YkuE_C"/>
    <property type="match status" value="1"/>
</dbReference>
<evidence type="ECO:0000313" key="4">
    <source>
        <dbReference type="Proteomes" id="UP000271098"/>
    </source>
</evidence>
<reference evidence="3 4" key="2">
    <citation type="submission" date="2018-11" db="EMBL/GenBank/DDBJ databases">
        <authorList>
            <consortium name="Pathogen Informatics"/>
        </authorList>
    </citation>
    <scope>NUCLEOTIDE SEQUENCE [LARGE SCALE GENOMIC DNA]</scope>
</reference>
<dbReference type="InterPro" id="IPR004843">
    <property type="entry name" value="Calcineurin-like_PHP"/>
</dbReference>